<dbReference type="OrthoDB" id="3366823at2759"/>
<feature type="binding site" description="axial binding residue" evidence="5">
    <location>
        <position position="404"/>
    </location>
    <ligand>
        <name>heme</name>
        <dbReference type="ChEBI" id="CHEBI:30413"/>
    </ligand>
    <ligandPart>
        <name>Fe</name>
        <dbReference type="ChEBI" id="CHEBI:18248"/>
    </ligandPart>
</feature>
<evidence type="ECO:0000256" key="1">
    <source>
        <dbReference type="ARBA" id="ARBA00001971"/>
    </source>
</evidence>
<dbReference type="SUPFAM" id="SSF48264">
    <property type="entry name" value="Cytochrome P450"/>
    <property type="match status" value="1"/>
</dbReference>
<sequence length="474" mass="51949">MIPIPFIGHALGLLVYRNHYYTKISRQWNLPIISLPIFGGNVYVTKSPSLIYSLQRQPKSLSFWYFEAQFTAKLGGLSQAGTNACLRGLRPGSTDESTVIGTLKGERAALSPQGDLNRMVKVATGVMGKSIEALAQESEPQIDLESWIQHEITIATTDAIYGASNPYHDPKVEAGFWKFANATMFIALPSILPKILAPRAVAGREAVVRAIHQYYTSGAHHHASQLTMSRYTSVKDAMNTLDIARSECVHGLAMITNTVPAAFWTIWHVFSDPAMLSRVREEVESFTVVKEPRTGGGGQMRIVDMSRLKEAHFLLSVIQETLRFRARGTGPRMVLEDTTLTGEGCEYRLEKDSVLIIAHEGMHHDKDVWGPDADIFVAGRFLPGNKTKVPANAFRGFGGGANMCPGKGFAVAEIAAMVVMLAVRFELRPVGGRWVEPGQDEGNVARENTPPLGKVGVSVGLRDGVGEVQWKFTV</sequence>
<dbReference type="PRINTS" id="PR00465">
    <property type="entry name" value="EP450IV"/>
</dbReference>
<protein>
    <submittedName>
        <fullName evidence="6">Cytochrome P450</fullName>
    </submittedName>
</protein>
<dbReference type="GO" id="GO:0016705">
    <property type="term" value="F:oxidoreductase activity, acting on paired donors, with incorporation or reduction of molecular oxygen"/>
    <property type="evidence" value="ECO:0007669"/>
    <property type="project" value="InterPro"/>
</dbReference>
<keyword evidence="7" id="KW-1185">Reference proteome</keyword>
<proteinExistence type="inferred from homology"/>
<gene>
    <name evidence="6" type="ORF">CC80DRAFT_444579</name>
</gene>
<keyword evidence="5" id="KW-0349">Heme</keyword>
<evidence type="ECO:0000313" key="6">
    <source>
        <dbReference type="EMBL" id="KAF1957115.1"/>
    </source>
</evidence>
<dbReference type="GO" id="GO:0020037">
    <property type="term" value="F:heme binding"/>
    <property type="evidence" value="ECO:0007669"/>
    <property type="project" value="InterPro"/>
</dbReference>
<dbReference type="GO" id="GO:0005506">
    <property type="term" value="F:iron ion binding"/>
    <property type="evidence" value="ECO:0007669"/>
    <property type="project" value="InterPro"/>
</dbReference>
<dbReference type="InterPro" id="IPR002403">
    <property type="entry name" value="Cyt_P450_E_grp-IV"/>
</dbReference>
<dbReference type="GO" id="GO:0004497">
    <property type="term" value="F:monooxygenase activity"/>
    <property type="evidence" value="ECO:0007669"/>
    <property type="project" value="InterPro"/>
</dbReference>
<dbReference type="AlphaFoldDB" id="A0A6A5TWU2"/>
<evidence type="ECO:0000256" key="3">
    <source>
        <dbReference type="ARBA" id="ARBA00022723"/>
    </source>
</evidence>
<dbReference type="InterPro" id="IPR053007">
    <property type="entry name" value="CYP450_monoxygenase_sec-met"/>
</dbReference>
<keyword evidence="4 5" id="KW-0408">Iron</keyword>
<dbReference type="PANTHER" id="PTHR47582">
    <property type="entry name" value="P450, PUTATIVE (EUROFUNG)-RELATED"/>
    <property type="match status" value="1"/>
</dbReference>
<keyword evidence="3 5" id="KW-0479">Metal-binding</keyword>
<evidence type="ECO:0000256" key="2">
    <source>
        <dbReference type="ARBA" id="ARBA00010617"/>
    </source>
</evidence>
<dbReference type="InterPro" id="IPR001128">
    <property type="entry name" value="Cyt_P450"/>
</dbReference>
<dbReference type="PANTHER" id="PTHR47582:SF1">
    <property type="entry name" value="P450, PUTATIVE (EUROFUNG)-RELATED"/>
    <property type="match status" value="1"/>
</dbReference>
<accession>A0A6A5TWU2</accession>
<dbReference type="EMBL" id="ML976990">
    <property type="protein sequence ID" value="KAF1957115.1"/>
    <property type="molecule type" value="Genomic_DNA"/>
</dbReference>
<dbReference type="Pfam" id="PF00067">
    <property type="entry name" value="p450"/>
    <property type="match status" value="1"/>
</dbReference>
<comment type="cofactor">
    <cofactor evidence="1 5">
        <name>heme</name>
        <dbReference type="ChEBI" id="CHEBI:30413"/>
    </cofactor>
</comment>
<comment type="similarity">
    <text evidence="2">Belongs to the cytochrome P450 family.</text>
</comment>
<evidence type="ECO:0000256" key="4">
    <source>
        <dbReference type="ARBA" id="ARBA00023004"/>
    </source>
</evidence>
<name>A0A6A5TWU2_9PLEO</name>
<evidence type="ECO:0000313" key="7">
    <source>
        <dbReference type="Proteomes" id="UP000800035"/>
    </source>
</evidence>
<dbReference type="InterPro" id="IPR036396">
    <property type="entry name" value="Cyt_P450_sf"/>
</dbReference>
<reference evidence="6" key="1">
    <citation type="journal article" date="2020" name="Stud. Mycol.">
        <title>101 Dothideomycetes genomes: a test case for predicting lifestyles and emergence of pathogens.</title>
        <authorList>
            <person name="Haridas S."/>
            <person name="Albert R."/>
            <person name="Binder M."/>
            <person name="Bloem J."/>
            <person name="Labutti K."/>
            <person name="Salamov A."/>
            <person name="Andreopoulos B."/>
            <person name="Baker S."/>
            <person name="Barry K."/>
            <person name="Bills G."/>
            <person name="Bluhm B."/>
            <person name="Cannon C."/>
            <person name="Castanera R."/>
            <person name="Culley D."/>
            <person name="Daum C."/>
            <person name="Ezra D."/>
            <person name="Gonzalez J."/>
            <person name="Henrissat B."/>
            <person name="Kuo A."/>
            <person name="Liang C."/>
            <person name="Lipzen A."/>
            <person name="Lutzoni F."/>
            <person name="Magnuson J."/>
            <person name="Mondo S."/>
            <person name="Nolan M."/>
            <person name="Ohm R."/>
            <person name="Pangilinan J."/>
            <person name="Park H.-J."/>
            <person name="Ramirez L."/>
            <person name="Alfaro M."/>
            <person name="Sun H."/>
            <person name="Tritt A."/>
            <person name="Yoshinaga Y."/>
            <person name="Zwiers L.-H."/>
            <person name="Turgeon B."/>
            <person name="Goodwin S."/>
            <person name="Spatafora J."/>
            <person name="Crous P."/>
            <person name="Grigoriev I."/>
        </authorList>
    </citation>
    <scope>NUCLEOTIDE SEQUENCE</scope>
    <source>
        <strain evidence="6">CBS 675.92</strain>
    </source>
</reference>
<organism evidence="6 7">
    <name type="scientific">Byssothecium circinans</name>
    <dbReference type="NCBI Taxonomy" id="147558"/>
    <lineage>
        <taxon>Eukaryota</taxon>
        <taxon>Fungi</taxon>
        <taxon>Dikarya</taxon>
        <taxon>Ascomycota</taxon>
        <taxon>Pezizomycotina</taxon>
        <taxon>Dothideomycetes</taxon>
        <taxon>Pleosporomycetidae</taxon>
        <taxon>Pleosporales</taxon>
        <taxon>Massarineae</taxon>
        <taxon>Massarinaceae</taxon>
        <taxon>Byssothecium</taxon>
    </lineage>
</organism>
<dbReference type="CDD" id="cd11040">
    <property type="entry name" value="CYP7_CYP8-like"/>
    <property type="match status" value="1"/>
</dbReference>
<dbReference type="Proteomes" id="UP000800035">
    <property type="component" value="Unassembled WGS sequence"/>
</dbReference>
<evidence type="ECO:0000256" key="5">
    <source>
        <dbReference type="PIRSR" id="PIRSR602403-1"/>
    </source>
</evidence>
<dbReference type="Gene3D" id="1.10.630.10">
    <property type="entry name" value="Cytochrome P450"/>
    <property type="match status" value="1"/>
</dbReference>